<name>A0A9X1WB77_9VIBR</name>
<protein>
    <submittedName>
        <fullName evidence="1">AraC family transcriptional regulator</fullName>
    </submittedName>
</protein>
<dbReference type="EMBL" id="JAJNNZ010000003">
    <property type="protein sequence ID" value="MCJ2376220.1"/>
    <property type="molecule type" value="Genomic_DNA"/>
</dbReference>
<proteinExistence type="predicted"/>
<dbReference type="Proteomes" id="UP001139488">
    <property type="component" value="Unassembled WGS sequence"/>
</dbReference>
<accession>A0A9X1WB77</accession>
<gene>
    <name evidence="1" type="ORF">LNL84_05165</name>
</gene>
<reference evidence="1" key="1">
    <citation type="submission" date="2021-11" db="EMBL/GenBank/DDBJ databases">
        <title>Vibrio ZSDE26 sp. nov. and Vibrio ZSDZ34 sp. nov., isolated from coastal seawater in Qingdao.</title>
        <authorList>
            <person name="Zhang P."/>
        </authorList>
    </citation>
    <scope>NUCLEOTIDE SEQUENCE</scope>
    <source>
        <strain evidence="1">ZSDZ34</strain>
    </source>
</reference>
<evidence type="ECO:0000313" key="2">
    <source>
        <dbReference type="Proteomes" id="UP001139488"/>
    </source>
</evidence>
<comment type="caution">
    <text evidence="1">The sequence shown here is derived from an EMBL/GenBank/DDBJ whole genome shotgun (WGS) entry which is preliminary data.</text>
</comment>
<dbReference type="RefSeq" id="WP_244355662.1">
    <property type="nucleotide sequence ID" value="NZ_JAJNNZ010000003.1"/>
</dbReference>
<evidence type="ECO:0000313" key="1">
    <source>
        <dbReference type="EMBL" id="MCJ2376220.1"/>
    </source>
</evidence>
<organism evidence="1 2">
    <name type="scientific">Vibrio gelatinilyticus</name>
    <dbReference type="NCBI Taxonomy" id="2893468"/>
    <lineage>
        <taxon>Bacteria</taxon>
        <taxon>Pseudomonadati</taxon>
        <taxon>Pseudomonadota</taxon>
        <taxon>Gammaproteobacteria</taxon>
        <taxon>Vibrionales</taxon>
        <taxon>Vibrionaceae</taxon>
        <taxon>Vibrio</taxon>
    </lineage>
</organism>
<sequence length="204" mass="23151">MKYAIEYSSTQYPFLTVTPRKKTIRNTLYRVCEGRVLLKLGKKEFLFSKGDTLWIPFDCLVSLTILPNTQLSRVDLSIRLADKLPHQAGLVTLPPVSDAILGHLETTDNIQDQHQADLLQVMRHEVSNLHPKLIESSLDKAISTWSSQAASTLEPELQVVLRLREAKKKRQSGWSTEKVVDSLFSGNKELYSNLQQSIFGEQEN</sequence>
<keyword evidence="2" id="KW-1185">Reference proteome</keyword>
<dbReference type="AlphaFoldDB" id="A0A9X1WB77"/>